<dbReference type="PATRIC" id="fig|883111.3.peg.277"/>
<evidence type="ECO:0000313" key="3">
    <source>
        <dbReference type="Proteomes" id="UP000004465"/>
    </source>
</evidence>
<evidence type="ECO:0000256" key="1">
    <source>
        <dbReference type="SAM" id="Phobius"/>
    </source>
</evidence>
<dbReference type="Proteomes" id="UP000004465">
    <property type="component" value="Unassembled WGS sequence"/>
</dbReference>
<feature type="transmembrane region" description="Helical" evidence="1">
    <location>
        <begin position="6"/>
        <end position="24"/>
    </location>
</feature>
<keyword evidence="1" id="KW-0472">Membrane</keyword>
<dbReference type="CDD" id="cd12087">
    <property type="entry name" value="TM_EGFR-like"/>
    <property type="match status" value="1"/>
</dbReference>
<protein>
    <submittedName>
        <fullName evidence="2">Uncharacterized protein</fullName>
    </submittedName>
</protein>
<proteinExistence type="predicted"/>
<dbReference type="AlphaFoldDB" id="K1LNJ1"/>
<dbReference type="HOGENOM" id="CLU_1445657_0_0_9"/>
<sequence>MTMDTKTWILILIIVVGVIYFIYYRRKHQKEIDHLTHQGEPVADPLGNKPADLGLDDSVKQPEASVKEDQAVNLTGETVTIEATPATDYPTLTFKELLSQEKGAHGQLQGELVSFYTQDLQVEGAKALGSLLMDSQDSDQLVALKFLQEPKDLETNQSIRVKGYLQSIDSVQETQVPAFVVESVEKL</sequence>
<evidence type="ECO:0000313" key="2">
    <source>
        <dbReference type="EMBL" id="EKB56296.1"/>
    </source>
</evidence>
<keyword evidence="1" id="KW-0812">Transmembrane</keyword>
<gene>
    <name evidence="2" type="ORF">HMPREF9706_00279</name>
</gene>
<keyword evidence="1" id="KW-1133">Transmembrane helix</keyword>
<dbReference type="STRING" id="883111.HMPREF9706_00279"/>
<name>K1LNJ1_9LACT</name>
<keyword evidence="3" id="KW-1185">Reference proteome</keyword>
<comment type="caution">
    <text evidence="2">The sequence shown here is derived from an EMBL/GenBank/DDBJ whole genome shotgun (WGS) entry which is preliminary data.</text>
</comment>
<reference evidence="2 3" key="1">
    <citation type="submission" date="2012-07" db="EMBL/GenBank/DDBJ databases">
        <title>The Genome Sequence of Facklamia hominis CCUG 36813.</title>
        <authorList>
            <consortium name="The Broad Institute Genome Sequencing Platform"/>
            <person name="Earl A."/>
            <person name="Ward D."/>
            <person name="Feldgarden M."/>
            <person name="Gevers D."/>
            <person name="Huys G."/>
            <person name="Walker B."/>
            <person name="Young S.K."/>
            <person name="Zeng Q."/>
            <person name="Gargeya S."/>
            <person name="Fitzgerald M."/>
            <person name="Haas B."/>
            <person name="Abouelleil A."/>
            <person name="Alvarado L."/>
            <person name="Arachchi H.M."/>
            <person name="Berlin A.M."/>
            <person name="Chapman S.B."/>
            <person name="Goldberg J."/>
            <person name="Griggs A."/>
            <person name="Gujja S."/>
            <person name="Hansen M."/>
            <person name="Howarth C."/>
            <person name="Imamovic A."/>
            <person name="Larimer J."/>
            <person name="McCowen C."/>
            <person name="Montmayeur A."/>
            <person name="Murphy C."/>
            <person name="Neiman D."/>
            <person name="Pearson M."/>
            <person name="Priest M."/>
            <person name="Roberts A."/>
            <person name="Saif S."/>
            <person name="Shea T."/>
            <person name="Sisk P."/>
            <person name="Sykes S."/>
            <person name="Wortman J."/>
            <person name="Nusbaum C."/>
            <person name="Birren B."/>
        </authorList>
    </citation>
    <scope>NUCLEOTIDE SEQUENCE [LARGE SCALE GENOMIC DNA]</scope>
    <source>
        <strain evidence="2 3">CCUG 36813</strain>
    </source>
</reference>
<dbReference type="EMBL" id="AGZD01000001">
    <property type="protein sequence ID" value="EKB56296.1"/>
    <property type="molecule type" value="Genomic_DNA"/>
</dbReference>
<organism evidence="2 3">
    <name type="scientific">Facklamia hominis CCUG 36813</name>
    <dbReference type="NCBI Taxonomy" id="883111"/>
    <lineage>
        <taxon>Bacteria</taxon>
        <taxon>Bacillati</taxon>
        <taxon>Bacillota</taxon>
        <taxon>Bacilli</taxon>
        <taxon>Lactobacillales</taxon>
        <taxon>Aerococcaceae</taxon>
        <taxon>Facklamia</taxon>
    </lineage>
</organism>
<accession>K1LNJ1</accession>